<keyword evidence="1" id="KW-0812">Transmembrane</keyword>
<feature type="transmembrane region" description="Helical" evidence="1">
    <location>
        <begin position="439"/>
        <end position="460"/>
    </location>
</feature>
<protein>
    <submittedName>
        <fullName evidence="2">Uncharacterized protein</fullName>
    </submittedName>
</protein>
<dbReference type="Proteomes" id="UP000295518">
    <property type="component" value="Unassembled WGS sequence"/>
</dbReference>
<feature type="transmembrane region" description="Helical" evidence="1">
    <location>
        <begin position="368"/>
        <end position="387"/>
    </location>
</feature>
<proteinExistence type="predicted"/>
<feature type="transmembrane region" description="Helical" evidence="1">
    <location>
        <begin position="182"/>
        <end position="204"/>
    </location>
</feature>
<evidence type="ECO:0000256" key="1">
    <source>
        <dbReference type="SAM" id="Phobius"/>
    </source>
</evidence>
<evidence type="ECO:0000313" key="3">
    <source>
        <dbReference type="Proteomes" id="UP000295518"/>
    </source>
</evidence>
<comment type="caution">
    <text evidence="2">The sequence shown here is derived from an EMBL/GenBank/DDBJ whole genome shotgun (WGS) entry which is preliminary data.</text>
</comment>
<feature type="transmembrane region" description="Helical" evidence="1">
    <location>
        <begin position="399"/>
        <end position="419"/>
    </location>
</feature>
<reference evidence="2 3" key="1">
    <citation type="submission" date="2019-03" db="EMBL/GenBank/DDBJ databases">
        <title>Genomic Encyclopedia of Archaeal and Bacterial Type Strains, Phase II (KMG-II): from individual species to whole genera.</title>
        <authorList>
            <person name="Goeker M."/>
        </authorList>
    </citation>
    <scope>NUCLEOTIDE SEQUENCE [LARGE SCALE GENOMIC DNA]</scope>
    <source>
        <strain evidence="2 3">ATCC 700618</strain>
    </source>
</reference>
<feature type="transmembrane region" description="Helical" evidence="1">
    <location>
        <begin position="77"/>
        <end position="104"/>
    </location>
</feature>
<feature type="transmembrane region" description="Helical" evidence="1">
    <location>
        <begin position="141"/>
        <end position="161"/>
    </location>
</feature>
<name>A0A4R6IDM8_9MOLU</name>
<gene>
    <name evidence="2" type="ORF">EI74_0824</name>
</gene>
<feature type="transmembrane region" description="Helical" evidence="1">
    <location>
        <begin position="342"/>
        <end position="362"/>
    </location>
</feature>
<dbReference type="RefSeq" id="WP_094254966.1">
    <property type="nucleotide sequence ID" value="NZ_NNCE01000008.1"/>
</dbReference>
<feature type="transmembrane region" description="Helical" evidence="1">
    <location>
        <begin position="33"/>
        <end position="51"/>
    </location>
</feature>
<accession>A0A4R6IDM8</accession>
<dbReference type="NCBIfam" id="NF045937">
    <property type="entry name" value="MSC_0624_12TM"/>
    <property type="match status" value="1"/>
</dbReference>
<keyword evidence="1" id="KW-0472">Membrane</keyword>
<keyword evidence="1" id="KW-1133">Transmembrane helix</keyword>
<feature type="transmembrane region" description="Helical" evidence="1">
    <location>
        <begin position="116"/>
        <end position="135"/>
    </location>
</feature>
<dbReference type="AlphaFoldDB" id="A0A4R6IDM8"/>
<keyword evidence="3" id="KW-1185">Reference proteome</keyword>
<evidence type="ECO:0000313" key="2">
    <source>
        <dbReference type="EMBL" id="TDO19005.1"/>
    </source>
</evidence>
<feature type="transmembrane region" description="Helical" evidence="1">
    <location>
        <begin position="224"/>
        <end position="250"/>
    </location>
</feature>
<dbReference type="EMBL" id="SNWN01000016">
    <property type="protein sequence ID" value="TDO19005.1"/>
    <property type="molecule type" value="Genomic_DNA"/>
</dbReference>
<organism evidence="2 3">
    <name type="scientific">Mycoplasma testudineum</name>
    <dbReference type="NCBI Taxonomy" id="244584"/>
    <lineage>
        <taxon>Bacteria</taxon>
        <taxon>Bacillati</taxon>
        <taxon>Mycoplasmatota</taxon>
        <taxon>Mollicutes</taxon>
        <taxon>Mycoplasmataceae</taxon>
        <taxon>Mycoplasma</taxon>
    </lineage>
</organism>
<sequence length="482" mass="55045">MTSKLTKINIKKKYYDFLSVSLPKSKTELVKKFVRLFVGINLFIFVLLISINPLEYFFKNSIVGQDNVLLFNSINTYYVNVLIIIKSTILLAALFATNLTLIIIPKKINFGYVKTLFWVVPLLLTSLGIMILFFINIEINYLNLFLISLLFLPSLGIIFFLNIKETISARKHIPKSHYLINWVSNISKLIGWILFFVLIGIFTLENTNNQDLENNSLWNLVSGLFVQPISDISIVIIFFATIISLALIALSSLNKILYSTVKNYDHSDKKYILITSIFIVIALSIGVLLKVSNNFINPNFIRIVEFNLLKLYIAIPLFLLFLIAYVLTNYFLRNKTLIKKKYILNISLLIAQFAFFILIIVSPENDSANFKILAVNILTALFMLLIFKFTSKENLSLLDLASLSIKVFGLIVLVIGLIIRTQIFDIGRLLSSENLSINLTVQLSIASLTLFFIPSLRIVWERINVTNKRMKKVTYASKNKGV</sequence>
<feature type="transmembrane region" description="Helical" evidence="1">
    <location>
        <begin position="311"/>
        <end position="330"/>
    </location>
</feature>
<feature type="transmembrane region" description="Helical" evidence="1">
    <location>
        <begin position="271"/>
        <end position="291"/>
    </location>
</feature>